<comment type="caution">
    <text evidence="2">The sequence shown here is derived from an EMBL/GenBank/DDBJ whole genome shotgun (WGS) entry which is preliminary data.</text>
</comment>
<proteinExistence type="predicted"/>
<dbReference type="EMBL" id="QPFP01000013">
    <property type="protein sequence ID" value="TEB33044.1"/>
    <property type="molecule type" value="Genomic_DNA"/>
</dbReference>
<gene>
    <name evidence="2" type="ORF">FA13DRAFT_1730784</name>
</gene>
<dbReference type="Proteomes" id="UP000298030">
    <property type="component" value="Unassembled WGS sequence"/>
</dbReference>
<feature type="signal peptide" evidence="1">
    <location>
        <begin position="1"/>
        <end position="21"/>
    </location>
</feature>
<evidence type="ECO:0000256" key="1">
    <source>
        <dbReference type="SAM" id="SignalP"/>
    </source>
</evidence>
<dbReference type="OrthoDB" id="2997026at2759"/>
<keyword evidence="1" id="KW-0732">Signal</keyword>
<name>A0A4Y7TGE7_COPMI</name>
<organism evidence="2 3">
    <name type="scientific">Coprinellus micaceus</name>
    <name type="common">Glistening ink-cap mushroom</name>
    <name type="synonym">Coprinus micaceus</name>
    <dbReference type="NCBI Taxonomy" id="71717"/>
    <lineage>
        <taxon>Eukaryota</taxon>
        <taxon>Fungi</taxon>
        <taxon>Dikarya</taxon>
        <taxon>Basidiomycota</taxon>
        <taxon>Agaricomycotina</taxon>
        <taxon>Agaricomycetes</taxon>
        <taxon>Agaricomycetidae</taxon>
        <taxon>Agaricales</taxon>
        <taxon>Agaricineae</taxon>
        <taxon>Psathyrellaceae</taxon>
        <taxon>Coprinellus</taxon>
    </lineage>
</organism>
<sequence length="142" mass="15170">MRLSSFGLIMLGASGISGICANFHVGRVTKLAGGGYQYHRVCPSPKYGCDCFNGAGDGAKAILPSGTNQLGTYFQVQGGWCKGTSGIPMPVTDFYKRSDGHWDMYKNNGDGAVIGTCYSNSDTKSCGANKYEDNLVCYTTWC</sequence>
<evidence type="ECO:0008006" key="4">
    <source>
        <dbReference type="Google" id="ProtNLM"/>
    </source>
</evidence>
<protein>
    <recommendedName>
        <fullName evidence="4">Secreted protein</fullName>
    </recommendedName>
</protein>
<dbReference type="AlphaFoldDB" id="A0A4Y7TGE7"/>
<keyword evidence="3" id="KW-1185">Reference proteome</keyword>
<accession>A0A4Y7TGE7</accession>
<evidence type="ECO:0000313" key="2">
    <source>
        <dbReference type="EMBL" id="TEB33044.1"/>
    </source>
</evidence>
<feature type="chain" id="PRO_5021268193" description="Secreted protein" evidence="1">
    <location>
        <begin position="22"/>
        <end position="142"/>
    </location>
</feature>
<reference evidence="2 3" key="1">
    <citation type="journal article" date="2019" name="Nat. Ecol. Evol.">
        <title>Megaphylogeny resolves global patterns of mushroom evolution.</title>
        <authorList>
            <person name="Varga T."/>
            <person name="Krizsan K."/>
            <person name="Foldi C."/>
            <person name="Dima B."/>
            <person name="Sanchez-Garcia M."/>
            <person name="Sanchez-Ramirez S."/>
            <person name="Szollosi G.J."/>
            <person name="Szarkandi J.G."/>
            <person name="Papp V."/>
            <person name="Albert L."/>
            <person name="Andreopoulos W."/>
            <person name="Angelini C."/>
            <person name="Antonin V."/>
            <person name="Barry K.W."/>
            <person name="Bougher N.L."/>
            <person name="Buchanan P."/>
            <person name="Buyck B."/>
            <person name="Bense V."/>
            <person name="Catcheside P."/>
            <person name="Chovatia M."/>
            <person name="Cooper J."/>
            <person name="Damon W."/>
            <person name="Desjardin D."/>
            <person name="Finy P."/>
            <person name="Geml J."/>
            <person name="Haridas S."/>
            <person name="Hughes K."/>
            <person name="Justo A."/>
            <person name="Karasinski D."/>
            <person name="Kautmanova I."/>
            <person name="Kiss B."/>
            <person name="Kocsube S."/>
            <person name="Kotiranta H."/>
            <person name="LaButti K.M."/>
            <person name="Lechner B.E."/>
            <person name="Liimatainen K."/>
            <person name="Lipzen A."/>
            <person name="Lukacs Z."/>
            <person name="Mihaltcheva S."/>
            <person name="Morgado L.N."/>
            <person name="Niskanen T."/>
            <person name="Noordeloos M.E."/>
            <person name="Ohm R.A."/>
            <person name="Ortiz-Santana B."/>
            <person name="Ovrebo C."/>
            <person name="Racz N."/>
            <person name="Riley R."/>
            <person name="Savchenko A."/>
            <person name="Shiryaev A."/>
            <person name="Soop K."/>
            <person name="Spirin V."/>
            <person name="Szebenyi C."/>
            <person name="Tomsovsky M."/>
            <person name="Tulloss R.E."/>
            <person name="Uehling J."/>
            <person name="Grigoriev I.V."/>
            <person name="Vagvolgyi C."/>
            <person name="Papp T."/>
            <person name="Martin F.M."/>
            <person name="Miettinen O."/>
            <person name="Hibbett D.S."/>
            <person name="Nagy L.G."/>
        </authorList>
    </citation>
    <scope>NUCLEOTIDE SEQUENCE [LARGE SCALE GENOMIC DNA]</scope>
    <source>
        <strain evidence="2 3">FP101781</strain>
    </source>
</reference>
<evidence type="ECO:0000313" key="3">
    <source>
        <dbReference type="Proteomes" id="UP000298030"/>
    </source>
</evidence>